<evidence type="ECO:0000256" key="7">
    <source>
        <dbReference type="ARBA" id="ARBA00022714"/>
    </source>
</evidence>
<dbReference type="PRINTS" id="PR00090">
    <property type="entry name" value="RNGDIOXGNASE"/>
</dbReference>
<dbReference type="OrthoDB" id="426882at2759"/>
<dbReference type="Pfam" id="PF00355">
    <property type="entry name" value="Rieske"/>
    <property type="match status" value="1"/>
</dbReference>
<proteinExistence type="inferred from homology"/>
<evidence type="ECO:0000256" key="13">
    <source>
        <dbReference type="ARBA" id="ARBA00034078"/>
    </source>
</evidence>
<dbReference type="Proteomes" id="UP000054558">
    <property type="component" value="Unassembled WGS sequence"/>
</dbReference>
<evidence type="ECO:0000256" key="2">
    <source>
        <dbReference type="ARBA" id="ARBA00002149"/>
    </source>
</evidence>
<sequence>MAVSQSLLQSRAMSSALASISPSLASSKHRFASSAFVGEGLSHAKLGKDALPRHVEEGPARIQAVMESTEQQLRNLERALKAFPSASSDKPPVSSTWDPKLPLDEGSCPPRAWYTERDVFELERNSVFANRWQAVGPSEKVKEPGAFFSGSFMGLQFLVCRTLQGELKAFSNTCRHKGTVIAQGEGTCRNFVCPFHAWTYNLDGSLIGSKHHKHMKDFNPEEHSLLPLDVAIAGPWILVRMPNWGNKAPASPVYVNDEMAQNWPTSNGTADSRAVQEWVGEAAGLLTHHRVISGEYKYMKRLEYDIGCNWKAYIDNYLDGGYHIPYNHKELAASVDIDTYTTTCFSKGTFQTVDVRKVDEIRADAPQELYTLVYPNLLINRYGNWVDSFWVIPTGPTSCHVTVDYWLAPQDAAEISDETLEENWVRTDVLQDEDVFLCEAVQKGLASGMFESGRYVAPQEEAPHHFHRLIHSDFVAYEKDL</sequence>
<evidence type="ECO:0000256" key="10">
    <source>
        <dbReference type="ARBA" id="ARBA00023002"/>
    </source>
</evidence>
<evidence type="ECO:0000256" key="8">
    <source>
        <dbReference type="ARBA" id="ARBA00022723"/>
    </source>
</evidence>
<comment type="similarity">
    <text evidence="4">Belongs to the choline monooxygenase family.</text>
</comment>
<evidence type="ECO:0000256" key="1">
    <source>
        <dbReference type="ARBA" id="ARBA00001962"/>
    </source>
</evidence>
<evidence type="ECO:0000313" key="16">
    <source>
        <dbReference type="EMBL" id="GAQ84770.1"/>
    </source>
</evidence>
<dbReference type="PANTHER" id="PTHR43756">
    <property type="entry name" value="CHOLINE MONOOXYGENASE, CHLOROPLASTIC"/>
    <property type="match status" value="1"/>
</dbReference>
<keyword evidence="11" id="KW-0408">Iron</keyword>
<keyword evidence="9" id="KW-0809">Transit peptide</keyword>
<dbReference type="Gene3D" id="2.102.10.10">
    <property type="entry name" value="Rieske [2Fe-2S] iron-sulphur domain"/>
    <property type="match status" value="1"/>
</dbReference>
<keyword evidence="8" id="KW-0479">Metal-binding</keyword>
<dbReference type="GO" id="GO:0019285">
    <property type="term" value="P:glycine betaine biosynthetic process from choline"/>
    <property type="evidence" value="ECO:0007669"/>
    <property type="project" value="UniProtKB-UniPathway"/>
</dbReference>
<keyword evidence="10" id="KW-0560">Oxidoreductase</keyword>
<keyword evidence="7" id="KW-0001">2Fe-2S</keyword>
<evidence type="ECO:0000259" key="15">
    <source>
        <dbReference type="PROSITE" id="PS51296"/>
    </source>
</evidence>
<name>A0A1Y1I1I6_KLENI</name>
<protein>
    <recommendedName>
        <fullName evidence="6">Choline monooxygenase, chloroplastic</fullName>
        <ecNumber evidence="5">1.14.15.7</ecNumber>
    </recommendedName>
</protein>
<evidence type="ECO:0000256" key="9">
    <source>
        <dbReference type="ARBA" id="ARBA00022946"/>
    </source>
</evidence>
<evidence type="ECO:0000256" key="3">
    <source>
        <dbReference type="ARBA" id="ARBA00004866"/>
    </source>
</evidence>
<dbReference type="GO" id="GO:0019133">
    <property type="term" value="F:choline monooxygenase activity"/>
    <property type="evidence" value="ECO:0007669"/>
    <property type="project" value="UniProtKB-EC"/>
</dbReference>
<accession>A0A1Y1I1I6</accession>
<evidence type="ECO:0000256" key="12">
    <source>
        <dbReference type="ARBA" id="ARBA00023014"/>
    </source>
</evidence>
<dbReference type="Gene3D" id="3.90.380.10">
    <property type="entry name" value="Naphthalene 1,2-dioxygenase Alpha Subunit, Chain A, domain 1"/>
    <property type="match status" value="3"/>
</dbReference>
<dbReference type="SUPFAM" id="SSF50022">
    <property type="entry name" value="ISP domain"/>
    <property type="match status" value="1"/>
</dbReference>
<dbReference type="STRING" id="105231.A0A1Y1I1I6"/>
<comment type="function">
    <text evidence="2">Catalyzes the first step of the osmoprotectant glycine betaine synthesis.</text>
</comment>
<dbReference type="InterPro" id="IPR017941">
    <property type="entry name" value="Rieske_2Fe-2S"/>
</dbReference>
<dbReference type="EMBL" id="DF237154">
    <property type="protein sequence ID" value="GAQ84770.1"/>
    <property type="molecule type" value="Genomic_DNA"/>
</dbReference>
<comment type="cofactor">
    <cofactor evidence="13">
        <name>[2Fe-2S] cluster</name>
        <dbReference type="ChEBI" id="CHEBI:190135"/>
    </cofactor>
</comment>
<dbReference type="GO" id="GO:0051537">
    <property type="term" value="F:2 iron, 2 sulfur cluster binding"/>
    <property type="evidence" value="ECO:0007669"/>
    <property type="project" value="UniProtKB-KW"/>
</dbReference>
<dbReference type="GO" id="GO:0005506">
    <property type="term" value="F:iron ion binding"/>
    <property type="evidence" value="ECO:0007669"/>
    <property type="project" value="InterPro"/>
</dbReference>
<organism evidence="16 17">
    <name type="scientific">Klebsormidium nitens</name>
    <name type="common">Green alga</name>
    <name type="synonym">Ulothrix nitens</name>
    <dbReference type="NCBI Taxonomy" id="105231"/>
    <lineage>
        <taxon>Eukaryota</taxon>
        <taxon>Viridiplantae</taxon>
        <taxon>Streptophyta</taxon>
        <taxon>Klebsormidiophyceae</taxon>
        <taxon>Klebsormidiales</taxon>
        <taxon>Klebsormidiaceae</taxon>
        <taxon>Klebsormidium</taxon>
    </lineage>
</organism>
<comment type="pathway">
    <text evidence="3">Amine and polyamine biosynthesis; betaine biosynthesis via choline pathway; betaine aldehyde from choline (monooxygenase route): step 1/1.</text>
</comment>
<dbReference type="PROSITE" id="PS51296">
    <property type="entry name" value="RIESKE"/>
    <property type="match status" value="1"/>
</dbReference>
<evidence type="ECO:0000256" key="11">
    <source>
        <dbReference type="ARBA" id="ARBA00023004"/>
    </source>
</evidence>
<dbReference type="InterPro" id="IPR036922">
    <property type="entry name" value="Rieske_2Fe-2S_sf"/>
</dbReference>
<evidence type="ECO:0000256" key="4">
    <source>
        <dbReference type="ARBA" id="ARBA00010848"/>
    </source>
</evidence>
<dbReference type="OMA" id="NIMVEWY"/>
<keyword evidence="12" id="KW-0411">Iron-sulfur</keyword>
<comment type="cofactor">
    <cofactor evidence="1">
        <name>Fe cation</name>
        <dbReference type="ChEBI" id="CHEBI:24875"/>
    </cofactor>
</comment>
<evidence type="ECO:0000313" key="17">
    <source>
        <dbReference type="Proteomes" id="UP000054558"/>
    </source>
</evidence>
<feature type="domain" description="Rieske" evidence="15">
    <location>
        <begin position="132"/>
        <end position="239"/>
    </location>
</feature>
<evidence type="ECO:0000256" key="6">
    <source>
        <dbReference type="ARBA" id="ARBA00014931"/>
    </source>
</evidence>
<dbReference type="InterPro" id="IPR001663">
    <property type="entry name" value="Rng_hydr_dOase-A"/>
</dbReference>
<evidence type="ECO:0000256" key="5">
    <source>
        <dbReference type="ARBA" id="ARBA00012763"/>
    </source>
</evidence>
<dbReference type="Pfam" id="PF00848">
    <property type="entry name" value="Ring_hydroxyl_A"/>
    <property type="match status" value="1"/>
</dbReference>
<comment type="catalytic activity">
    <reaction evidence="14">
        <text>choline + 2 reduced [2Fe-2S]-[ferredoxin] + O2 + 2 H(+) = betaine aldehyde hydrate + 2 oxidized [2Fe-2S]-[ferredoxin] + H2O</text>
        <dbReference type="Rhea" id="RHEA:17769"/>
        <dbReference type="Rhea" id="RHEA-COMP:10000"/>
        <dbReference type="Rhea" id="RHEA-COMP:10001"/>
        <dbReference type="ChEBI" id="CHEBI:15354"/>
        <dbReference type="ChEBI" id="CHEBI:15377"/>
        <dbReference type="ChEBI" id="CHEBI:15378"/>
        <dbReference type="ChEBI" id="CHEBI:15379"/>
        <dbReference type="ChEBI" id="CHEBI:15870"/>
        <dbReference type="ChEBI" id="CHEBI:33737"/>
        <dbReference type="ChEBI" id="CHEBI:33738"/>
        <dbReference type="EC" id="1.14.15.7"/>
    </reaction>
</comment>
<evidence type="ECO:0000256" key="14">
    <source>
        <dbReference type="ARBA" id="ARBA00049097"/>
    </source>
</evidence>
<keyword evidence="17" id="KW-1185">Reference proteome</keyword>
<reference evidence="16 17" key="1">
    <citation type="journal article" date="2014" name="Nat. Commun.">
        <title>Klebsormidium flaccidum genome reveals primary factors for plant terrestrial adaptation.</title>
        <authorList>
            <person name="Hori K."/>
            <person name="Maruyama F."/>
            <person name="Fujisawa T."/>
            <person name="Togashi T."/>
            <person name="Yamamoto N."/>
            <person name="Seo M."/>
            <person name="Sato S."/>
            <person name="Yamada T."/>
            <person name="Mori H."/>
            <person name="Tajima N."/>
            <person name="Moriyama T."/>
            <person name="Ikeuchi M."/>
            <person name="Watanabe M."/>
            <person name="Wada H."/>
            <person name="Kobayashi K."/>
            <person name="Saito M."/>
            <person name="Masuda T."/>
            <person name="Sasaki-Sekimoto Y."/>
            <person name="Mashiguchi K."/>
            <person name="Awai K."/>
            <person name="Shimojima M."/>
            <person name="Masuda S."/>
            <person name="Iwai M."/>
            <person name="Nobusawa T."/>
            <person name="Narise T."/>
            <person name="Kondo S."/>
            <person name="Saito H."/>
            <person name="Sato R."/>
            <person name="Murakawa M."/>
            <person name="Ihara Y."/>
            <person name="Oshima-Yamada Y."/>
            <person name="Ohtaka K."/>
            <person name="Satoh M."/>
            <person name="Sonobe K."/>
            <person name="Ishii M."/>
            <person name="Ohtani R."/>
            <person name="Kanamori-Sato M."/>
            <person name="Honoki R."/>
            <person name="Miyazaki D."/>
            <person name="Mochizuki H."/>
            <person name="Umetsu J."/>
            <person name="Higashi K."/>
            <person name="Shibata D."/>
            <person name="Kamiya Y."/>
            <person name="Sato N."/>
            <person name="Nakamura Y."/>
            <person name="Tabata S."/>
            <person name="Ida S."/>
            <person name="Kurokawa K."/>
            <person name="Ohta H."/>
        </authorList>
    </citation>
    <scope>NUCLEOTIDE SEQUENCE [LARGE SCALE GENOMIC DNA]</scope>
    <source>
        <strain evidence="16 17">NIES-2285</strain>
    </source>
</reference>
<dbReference type="SUPFAM" id="SSF55961">
    <property type="entry name" value="Bet v1-like"/>
    <property type="match status" value="1"/>
</dbReference>
<dbReference type="UniPathway" id="UPA00529">
    <property type="reaction ID" value="UER00430"/>
</dbReference>
<dbReference type="EC" id="1.14.15.7" evidence="5"/>
<dbReference type="PANTHER" id="PTHR43756:SF5">
    <property type="entry name" value="CHOLINE MONOOXYGENASE, CHLOROPLASTIC"/>
    <property type="match status" value="1"/>
</dbReference>
<dbReference type="AlphaFoldDB" id="A0A1Y1I1I6"/>
<gene>
    <name evidence="16" type="ORF">KFL_002050130</name>
</gene>
<dbReference type="InterPro" id="IPR015879">
    <property type="entry name" value="Ring_hydroxy_dOase_asu_C_dom"/>
</dbReference>